<dbReference type="VEuPathDB" id="FungiDB:FUN_006358"/>
<proteinExistence type="predicted"/>
<dbReference type="EMBL" id="LLXI01002878">
    <property type="protein sequence ID" value="PKY58161.1"/>
    <property type="molecule type" value="Genomic_DNA"/>
</dbReference>
<protein>
    <submittedName>
        <fullName evidence="1">Uncharacterized protein</fullName>
    </submittedName>
</protein>
<accession>A0A2I1HH02</accession>
<evidence type="ECO:0000313" key="1">
    <source>
        <dbReference type="EMBL" id="PKY58161.1"/>
    </source>
</evidence>
<dbReference type="VEuPathDB" id="FungiDB:FUN_006975"/>
<dbReference type="Proteomes" id="UP000234323">
    <property type="component" value="Unassembled WGS sequence"/>
</dbReference>
<comment type="caution">
    <text evidence="1">The sequence shown here is derived from an EMBL/GenBank/DDBJ whole genome shotgun (WGS) entry which is preliminary data.</text>
</comment>
<sequence length="636" mass="75411">MELANNYIGNSLDSKSNPDLIQFIPFNNGENKCFYCKRFYSTTPLFYQQYCEYCLMLYIKYTNNNNLDVSIGTIYSQCRKHEPRSLDFCTKNIKEWCNNCSEILCFKQIVTNNRWGYIPFRYKKNKYIEKIKNCGLCGKSYQPEHLNELDYDFYVEFKLCSDWYQTSFEWIESTLTKKVIPILYLPWWDTYNQCTACGQFLEFKSNCQKLCSNCKIIYTGCRYCLTTNIIFGITNQSQCKKCKRIISITIDITNDIEEESFISTKINTYNTYNYNQISDYTNRKNSNQLEIYNYISRFYFPLKSSIDLILYSQITNFENMKDSSNPIIPIIFIPFNNDENKCCYCRTDVIVAKFAWNFSGKLRIIPQECLDELSYIEFKLCLNCYKISSGWIESAITKRTIPILYLPWWDTYNQCTACGQFLEFKSNCQKLCSNCKIIYTGCRYCLTTNIIFGITDKSQCKKCKRIISIIIDITNDIEDESFVSTKISAYNYSQITNYTNNKNSNPLEVYNLISRLYLPLKPLIDLVIYFQIANLQNIDDYSNPIIPTMFIPFNNDENECYYCKRSYFTTLLFEQKYCKHCLMSYIKYTNNNNLDVHITTIDSQCSNRHKPRSLDFYIQNIQEWCNKCSEISYFKQ</sequence>
<dbReference type="VEuPathDB" id="FungiDB:RhiirA1_458550"/>
<dbReference type="AlphaFoldDB" id="A0A2I1HH02"/>
<gene>
    <name evidence="1" type="ORF">RhiirA4_479846</name>
</gene>
<dbReference type="VEuPathDB" id="FungiDB:RhiirFUN_023710"/>
<keyword evidence="2" id="KW-1185">Reference proteome</keyword>
<reference evidence="1 2" key="1">
    <citation type="submission" date="2015-10" db="EMBL/GenBank/DDBJ databases">
        <title>Genome analyses suggest a sexual origin of heterokaryosis in a supposedly ancient asexual fungus.</title>
        <authorList>
            <person name="Ropars J."/>
            <person name="Sedzielewska K."/>
            <person name="Noel J."/>
            <person name="Charron P."/>
            <person name="Farinelli L."/>
            <person name="Marton T."/>
            <person name="Kruger M."/>
            <person name="Pelin A."/>
            <person name="Brachmann A."/>
            <person name="Corradi N."/>
        </authorList>
    </citation>
    <scope>NUCLEOTIDE SEQUENCE [LARGE SCALE GENOMIC DNA]</scope>
    <source>
        <strain evidence="1 2">A4</strain>
    </source>
</reference>
<evidence type="ECO:0000313" key="2">
    <source>
        <dbReference type="Proteomes" id="UP000234323"/>
    </source>
</evidence>
<organism evidence="1 2">
    <name type="scientific">Rhizophagus irregularis</name>
    <dbReference type="NCBI Taxonomy" id="588596"/>
    <lineage>
        <taxon>Eukaryota</taxon>
        <taxon>Fungi</taxon>
        <taxon>Fungi incertae sedis</taxon>
        <taxon>Mucoromycota</taxon>
        <taxon>Glomeromycotina</taxon>
        <taxon>Glomeromycetes</taxon>
        <taxon>Glomerales</taxon>
        <taxon>Glomeraceae</taxon>
        <taxon>Rhizophagus</taxon>
    </lineage>
</organism>
<name>A0A2I1HH02_9GLOM</name>